<organism evidence="4 5">
    <name type="scientific">Alcanivorax jadensis T9</name>
    <dbReference type="NCBI Taxonomy" id="1177181"/>
    <lineage>
        <taxon>Bacteria</taxon>
        <taxon>Pseudomonadati</taxon>
        <taxon>Pseudomonadota</taxon>
        <taxon>Gammaproteobacteria</taxon>
        <taxon>Oceanospirillales</taxon>
        <taxon>Alcanivoracaceae</taxon>
        <taxon>Alcanivorax</taxon>
    </lineage>
</organism>
<evidence type="ECO:0000313" key="4">
    <source>
        <dbReference type="EMBL" id="KGD61082.1"/>
    </source>
</evidence>
<protein>
    <recommendedName>
        <fullName evidence="3">PelB C-terminal domain-containing protein</fullName>
    </recommendedName>
</protein>
<keyword evidence="5" id="KW-1185">Reference proteome</keyword>
<dbReference type="SUPFAM" id="SSF48452">
    <property type="entry name" value="TPR-like"/>
    <property type="match status" value="2"/>
</dbReference>
<dbReference type="PROSITE" id="PS50005">
    <property type="entry name" value="TPR"/>
    <property type="match status" value="1"/>
</dbReference>
<reference evidence="4 5" key="1">
    <citation type="submission" date="2012-09" db="EMBL/GenBank/DDBJ databases">
        <title>Genome Sequence of alkane-degrading Bacterium Alcanivorax jadensis T9.</title>
        <authorList>
            <person name="Lai Q."/>
            <person name="Shao Z."/>
        </authorList>
    </citation>
    <scope>NUCLEOTIDE SEQUENCE [LARGE SCALE GENOMIC DNA]</scope>
    <source>
        <strain evidence="4 5">T9</strain>
    </source>
</reference>
<name>A0ABR4WDS1_9GAMM</name>
<keyword evidence="1" id="KW-0802">TPR repeat</keyword>
<comment type="caution">
    <text evidence="4">The sequence shown here is derived from an EMBL/GenBank/DDBJ whole genome shotgun (WGS) entry which is preliminary data.</text>
</comment>
<evidence type="ECO:0000313" key="5">
    <source>
        <dbReference type="Proteomes" id="UP000029443"/>
    </source>
</evidence>
<dbReference type="Proteomes" id="UP000029443">
    <property type="component" value="Unassembled WGS sequence"/>
</dbReference>
<dbReference type="PANTHER" id="PTHR23082:SF0">
    <property type="entry name" value="GENERAL TRANSCRIPTION FACTOR 3C POLYPEPTIDE 3"/>
    <property type="match status" value="1"/>
</dbReference>
<dbReference type="Pfam" id="PF24604">
    <property type="entry name" value="B-barrel_PelB_C"/>
    <property type="match status" value="1"/>
</dbReference>
<dbReference type="InterPro" id="IPR039340">
    <property type="entry name" value="Tfc4/TFIIIC-102/Sfc4"/>
</dbReference>
<keyword evidence="2" id="KW-0732">Signal</keyword>
<feature type="repeat" description="TPR" evidence="1">
    <location>
        <begin position="335"/>
        <end position="368"/>
    </location>
</feature>
<feature type="chain" id="PRO_5047404944" description="PelB C-terminal domain-containing protein" evidence="2">
    <location>
        <begin position="22"/>
        <end position="922"/>
    </location>
</feature>
<proteinExistence type="predicted"/>
<dbReference type="RefSeq" id="WP_035247735.1">
    <property type="nucleotide sequence ID" value="NZ_ARXU01000006.1"/>
</dbReference>
<dbReference type="EMBL" id="ARXU01000006">
    <property type="protein sequence ID" value="KGD61082.1"/>
    <property type="molecule type" value="Genomic_DNA"/>
</dbReference>
<dbReference type="InterPro" id="IPR057306">
    <property type="entry name" value="B-barrel_PelB_C"/>
</dbReference>
<dbReference type="Gene3D" id="1.25.40.10">
    <property type="entry name" value="Tetratricopeptide repeat domain"/>
    <property type="match status" value="2"/>
</dbReference>
<dbReference type="PANTHER" id="PTHR23082">
    <property type="entry name" value="TRANSCRIPTION INITIATION FACTOR IIIC TFIIIC , POLYPEPTIDE 3-RELATED"/>
    <property type="match status" value="1"/>
</dbReference>
<feature type="signal peptide" evidence="2">
    <location>
        <begin position="1"/>
        <end position="21"/>
    </location>
</feature>
<evidence type="ECO:0000259" key="3">
    <source>
        <dbReference type="Pfam" id="PF24604"/>
    </source>
</evidence>
<sequence>MKRLLLTLVLPLPFLSGVVLAQAPEPYVESYYDHSYEVFVAAGNLGRARQVVDNALYWRPEDIRWLLRLAQIADWQGDSSTALKAWWKVAENTDDPQAWQQVRQRAPLAYDHQLTLRVYKELLEVSPRDRDLLATIASQYELLGTPDEGLVFLADWHRRYPGQAVLWEMQRLAWNQSDRKQAARYSRQYMNRYGPERDMALQVSRYHWLEGQRETAYSDLRSDAENLPYDPDLTRRLAVMASELGQWQPAMSHYQTLLEQGDDTLPDLYQYITLARYYDRDRVVALMERAWQRNGDQAFAMGALYQMQDAGRWQAIDDFLHQLCDAQRAQLHQDPAFLRFYANLLLRKGEMERAAQWLQRALELAPGDRETRIAWLWLLVASGDDTQLAQTLAAWEAGIRLDRRYWEVLAAAHMALGHAEQAVRYESRLLQTAPGDWERQWQYAQALIAAGRDGEAWPVLRNLHQRLPFTVSDDKQNQYRYMRLALSQRFEGGDASLQLAQQIRQQQGVDEARAEWLAQWALGHSEPELARAWYLRKQQAAGRLHAGSALAYAMLNNDRDAVAQIRERYAGQLTLSEQLGSQLELGEERRATATLMAMQAGSPELAGANNQQESLLLPSARSSALAVEQRRLGALQMTDWAFTQSQPFSDHSTLSARYRQRQFASNDRAQLDVDEAEQWLTLEWHYQRERYRHRFSLGQRQLLDNSETTADLEVAGNWHSDWSASWRYQWQMPADETSLLLLGGSRTGSQFQLNWSPQSTWQSSVDWADYQYRDLNSQNLGEGSIINVQSTWRPWLSRFSPGLRLRHTRADFAETGNSMAEVRTLLPPGSDTGPLPQDYNESGASLLLGMPDVHIRPHRLQGWGEVGYVNNSLSGDGFIGRLGLAGPLIGRDAWHLSVERQLNTGGNDEDSYRAELQYRIYY</sequence>
<dbReference type="InterPro" id="IPR019734">
    <property type="entry name" value="TPR_rpt"/>
</dbReference>
<dbReference type="Pfam" id="PF13429">
    <property type="entry name" value="TPR_15"/>
    <property type="match status" value="1"/>
</dbReference>
<dbReference type="InterPro" id="IPR011990">
    <property type="entry name" value="TPR-like_helical_dom_sf"/>
</dbReference>
<evidence type="ECO:0000256" key="1">
    <source>
        <dbReference type="PROSITE-ProRule" id="PRU00339"/>
    </source>
</evidence>
<dbReference type="SMART" id="SM00028">
    <property type="entry name" value="TPR"/>
    <property type="match status" value="4"/>
</dbReference>
<feature type="domain" description="PelB C-terminal" evidence="3">
    <location>
        <begin position="619"/>
        <end position="921"/>
    </location>
</feature>
<gene>
    <name evidence="4" type="ORF">T9A_01942</name>
</gene>
<evidence type="ECO:0000256" key="2">
    <source>
        <dbReference type="SAM" id="SignalP"/>
    </source>
</evidence>
<accession>A0ABR4WDS1</accession>